<dbReference type="InterPro" id="IPR036117">
    <property type="entry name" value="DhaL_dom_sf"/>
</dbReference>
<evidence type="ECO:0000259" key="1">
    <source>
        <dbReference type="PROSITE" id="PS51480"/>
    </source>
</evidence>
<dbReference type="GO" id="GO:0006071">
    <property type="term" value="P:glycerol metabolic process"/>
    <property type="evidence" value="ECO:0007669"/>
    <property type="project" value="InterPro"/>
</dbReference>
<dbReference type="STRING" id="1423744.FC86_GL000946"/>
<dbReference type="PROSITE" id="PS51480">
    <property type="entry name" value="DHAL"/>
    <property type="match status" value="1"/>
</dbReference>
<dbReference type="SUPFAM" id="SSF101473">
    <property type="entry name" value="DhaL-like"/>
    <property type="match status" value="1"/>
</dbReference>
<dbReference type="NCBIfam" id="TIGR03599">
    <property type="entry name" value="YloV"/>
    <property type="match status" value="1"/>
</dbReference>
<dbReference type="EMBL" id="AYZL01000020">
    <property type="protein sequence ID" value="KRN03834.1"/>
    <property type="molecule type" value="Genomic_DNA"/>
</dbReference>
<dbReference type="InterPro" id="IPR048394">
    <property type="entry name" value="FakA-like_M"/>
</dbReference>
<dbReference type="Proteomes" id="UP000051378">
    <property type="component" value="Unassembled WGS sequence"/>
</dbReference>
<organism evidence="2 3">
    <name type="scientific">Holzapfeliella floricola DSM 23037 = JCM 16512</name>
    <dbReference type="NCBI Taxonomy" id="1423744"/>
    <lineage>
        <taxon>Bacteria</taxon>
        <taxon>Bacillati</taxon>
        <taxon>Bacillota</taxon>
        <taxon>Bacilli</taxon>
        <taxon>Lactobacillales</taxon>
        <taxon>Lactobacillaceae</taxon>
        <taxon>Holzapfeliella</taxon>
    </lineage>
</organism>
<dbReference type="InterPro" id="IPR004007">
    <property type="entry name" value="DhaL_dom"/>
</dbReference>
<dbReference type="PANTHER" id="PTHR33434:SF4">
    <property type="entry name" value="PHOSPHATASE PROTEIN"/>
    <property type="match status" value="1"/>
</dbReference>
<dbReference type="InterPro" id="IPR050270">
    <property type="entry name" value="DegV_domain_contain"/>
</dbReference>
<dbReference type="Pfam" id="PF13684">
    <property type="entry name" value="FakA-like_C"/>
    <property type="match status" value="1"/>
</dbReference>
<gene>
    <name evidence="2" type="ORF">FC86_GL000946</name>
</gene>
<evidence type="ECO:0000313" key="2">
    <source>
        <dbReference type="EMBL" id="KRN03834.1"/>
    </source>
</evidence>
<keyword evidence="3" id="KW-1185">Reference proteome</keyword>
<dbReference type="PATRIC" id="fig|1423744.4.peg.972"/>
<dbReference type="InterPro" id="IPR019986">
    <property type="entry name" value="YloV-like"/>
</dbReference>
<dbReference type="PANTHER" id="PTHR33434">
    <property type="entry name" value="DEGV DOMAIN-CONTAINING PROTEIN DR_1986-RELATED"/>
    <property type="match status" value="1"/>
</dbReference>
<reference evidence="2 3" key="1">
    <citation type="journal article" date="2015" name="Genome Announc.">
        <title>Expanding the biotechnology potential of lactobacilli through comparative genomics of 213 strains and associated genera.</title>
        <authorList>
            <person name="Sun Z."/>
            <person name="Harris H.M."/>
            <person name="McCann A."/>
            <person name="Guo C."/>
            <person name="Argimon S."/>
            <person name="Zhang W."/>
            <person name="Yang X."/>
            <person name="Jeffery I.B."/>
            <person name="Cooney J.C."/>
            <person name="Kagawa T.F."/>
            <person name="Liu W."/>
            <person name="Song Y."/>
            <person name="Salvetti E."/>
            <person name="Wrobel A."/>
            <person name="Rasinkangas P."/>
            <person name="Parkhill J."/>
            <person name="Rea M.C."/>
            <person name="O'Sullivan O."/>
            <person name="Ritari J."/>
            <person name="Douillard F.P."/>
            <person name="Paul Ross R."/>
            <person name="Yang R."/>
            <person name="Briner A.E."/>
            <person name="Felis G.E."/>
            <person name="de Vos W.M."/>
            <person name="Barrangou R."/>
            <person name="Klaenhammer T.R."/>
            <person name="Caufield P.W."/>
            <person name="Cui Y."/>
            <person name="Zhang H."/>
            <person name="O'Toole P.W."/>
        </authorList>
    </citation>
    <scope>NUCLEOTIDE SEQUENCE [LARGE SCALE GENOMIC DNA]</scope>
    <source>
        <strain evidence="2 3">DSM 23037</strain>
    </source>
</reference>
<keyword evidence="2" id="KW-0418">Kinase</keyword>
<dbReference type="GO" id="GO:0004371">
    <property type="term" value="F:glycerone kinase activity"/>
    <property type="evidence" value="ECO:0007669"/>
    <property type="project" value="InterPro"/>
</dbReference>
<protein>
    <submittedName>
        <fullName evidence="2">Glycerone kinase</fullName>
    </submittedName>
</protein>
<dbReference type="SMART" id="SM01121">
    <property type="entry name" value="Dak1_2"/>
    <property type="match status" value="1"/>
</dbReference>
<dbReference type="AlphaFoldDB" id="A0A0R2DTQ3"/>
<dbReference type="Gene3D" id="1.25.40.340">
    <property type="match status" value="1"/>
</dbReference>
<evidence type="ECO:0000313" key="3">
    <source>
        <dbReference type="Proteomes" id="UP000051378"/>
    </source>
</evidence>
<dbReference type="SMART" id="SM01120">
    <property type="entry name" value="Dak2"/>
    <property type="match status" value="1"/>
</dbReference>
<feature type="domain" description="DhaL" evidence="1">
    <location>
        <begin position="1"/>
        <end position="188"/>
    </location>
</feature>
<sequence>MVRIATYRLNKNAEFVDSLNVFPVPDGDTGTNMNLTVQSGEKAVNESNGSQVGELTAALAKGMLMGARGNSGVILSQLFRGFSKKTEDKEVLDSQALADAFVGGVETAYKAVMKPVEGTILTVARQAARAGQKKATETSDVNEVMQAVVEGAHKSLQQTPELLPVLKEVGVVDSGGQGLLFVYQGFLEALTGENVSDLYQPDKSEMDEMVNAAHHQGVQPQISTQEIHFGYCTEMMIDLTADFEGKKEFEYDEFREYLNDLGDSLLVVSDDEVVKVHVHTEVPGHIFSYGNKFGKLDKIKVDNMRIQHENVVDESHKSEVEPVDFAVVAIAVGEGLRQLFESLGVSYVLSGGQTMNPSTQDIVDAVEKIKAKKAIILPNNGNIMMAAKQAKEVLSIPVEVVPAKTVSQGMSAMLGFDPEASLEDNAESMTELIEGVTSIQVTRAIRDTEIDGVEIHNNDYMGLLDGKIVHSTSDKFETILETVKDGLDEDSEIVTIIIGEDGSEEEAQQLEDCILEIDEDLEVEIHQGDQPVYDYLISIE</sequence>
<comment type="caution">
    <text evidence="2">The sequence shown here is derived from an EMBL/GenBank/DDBJ whole genome shotgun (WGS) entry which is preliminary data.</text>
</comment>
<proteinExistence type="predicted"/>
<dbReference type="Pfam" id="PF02734">
    <property type="entry name" value="Dak2"/>
    <property type="match status" value="1"/>
</dbReference>
<name>A0A0R2DTQ3_9LACO</name>
<dbReference type="Pfam" id="PF21645">
    <property type="entry name" value="FakA-like_M"/>
    <property type="match status" value="1"/>
</dbReference>
<keyword evidence="2" id="KW-0808">Transferase</keyword>
<accession>A0A0R2DTQ3</accession>
<dbReference type="InterPro" id="IPR033470">
    <property type="entry name" value="FakA-like_C"/>
</dbReference>